<sequence length="184" mass="20302">MQDKIKEIASRCKEMRELSDISISDIATKINVAEDYYRAFEAGNEDISASLLNEIAQVLGVDLALLLTGNMPRMNIFSVTRKGKGVSVQRRLQYQYQALAANFHNKKAEPFMVTVAPKDDSAEISLNSHPGQEMDYVIAGTLKVVIHSNEIILEEGDTIFYDSSHPHGMAAVGGKPAQFIAIIM</sequence>
<dbReference type="Gene3D" id="2.60.120.10">
    <property type="entry name" value="Jelly Rolls"/>
    <property type="match status" value="1"/>
</dbReference>
<reference evidence="3" key="1">
    <citation type="submission" date="2023-07" db="EMBL/GenBank/DDBJ databases">
        <title>Genomic Encyclopedia of Type Strains, Phase IV (KMG-IV): sequencing the most valuable type-strain genomes for metagenomic binning, comparative biology and taxonomic classification.</title>
        <authorList>
            <person name="Goeker M."/>
        </authorList>
    </citation>
    <scope>NUCLEOTIDE SEQUENCE</scope>
    <source>
        <strain evidence="3">DSM 24202</strain>
    </source>
</reference>
<dbReference type="RefSeq" id="WP_307262611.1">
    <property type="nucleotide sequence ID" value="NZ_JAUSVL010000001.1"/>
</dbReference>
<dbReference type="CDD" id="cd02209">
    <property type="entry name" value="cupin_XRE_C"/>
    <property type="match status" value="1"/>
</dbReference>
<name>A0AAE3VI21_9BACT</name>
<evidence type="ECO:0000313" key="4">
    <source>
        <dbReference type="Proteomes" id="UP001238163"/>
    </source>
</evidence>
<evidence type="ECO:0000256" key="1">
    <source>
        <dbReference type="ARBA" id="ARBA00023125"/>
    </source>
</evidence>
<dbReference type="CDD" id="cd00093">
    <property type="entry name" value="HTH_XRE"/>
    <property type="match status" value="1"/>
</dbReference>
<dbReference type="EMBL" id="JAUSVL010000001">
    <property type="protein sequence ID" value="MDQ0290760.1"/>
    <property type="molecule type" value="Genomic_DNA"/>
</dbReference>
<dbReference type="Pfam" id="PF07883">
    <property type="entry name" value="Cupin_2"/>
    <property type="match status" value="1"/>
</dbReference>
<keyword evidence="1" id="KW-0238">DNA-binding</keyword>
<dbReference type="Gene3D" id="1.10.260.40">
    <property type="entry name" value="lambda repressor-like DNA-binding domains"/>
    <property type="match status" value="1"/>
</dbReference>
<dbReference type="Proteomes" id="UP001238163">
    <property type="component" value="Unassembled WGS sequence"/>
</dbReference>
<dbReference type="AlphaFoldDB" id="A0AAE3VI21"/>
<dbReference type="SMART" id="SM00530">
    <property type="entry name" value="HTH_XRE"/>
    <property type="match status" value="1"/>
</dbReference>
<dbReference type="SUPFAM" id="SSF51182">
    <property type="entry name" value="RmlC-like cupins"/>
    <property type="match status" value="1"/>
</dbReference>
<evidence type="ECO:0000313" key="3">
    <source>
        <dbReference type="EMBL" id="MDQ0290760.1"/>
    </source>
</evidence>
<evidence type="ECO:0000259" key="2">
    <source>
        <dbReference type="PROSITE" id="PS50943"/>
    </source>
</evidence>
<keyword evidence="4" id="KW-1185">Reference proteome</keyword>
<dbReference type="PANTHER" id="PTHR46797">
    <property type="entry name" value="HTH-TYPE TRANSCRIPTIONAL REGULATOR"/>
    <property type="match status" value="1"/>
</dbReference>
<organism evidence="3 4">
    <name type="scientific">Oligosphaera ethanolica</name>
    <dbReference type="NCBI Taxonomy" id="760260"/>
    <lineage>
        <taxon>Bacteria</taxon>
        <taxon>Pseudomonadati</taxon>
        <taxon>Lentisphaerota</taxon>
        <taxon>Oligosphaeria</taxon>
        <taxon>Oligosphaerales</taxon>
        <taxon>Oligosphaeraceae</taxon>
        <taxon>Oligosphaera</taxon>
    </lineage>
</organism>
<dbReference type="GO" id="GO:0005829">
    <property type="term" value="C:cytosol"/>
    <property type="evidence" value="ECO:0007669"/>
    <property type="project" value="TreeGrafter"/>
</dbReference>
<proteinExistence type="predicted"/>
<dbReference type="InterPro" id="IPR014710">
    <property type="entry name" value="RmlC-like_jellyroll"/>
</dbReference>
<accession>A0AAE3VI21</accession>
<dbReference type="InterPro" id="IPR001387">
    <property type="entry name" value="Cro/C1-type_HTH"/>
</dbReference>
<comment type="caution">
    <text evidence="3">The sequence shown here is derived from an EMBL/GenBank/DDBJ whole genome shotgun (WGS) entry which is preliminary data.</text>
</comment>
<dbReference type="SUPFAM" id="SSF47413">
    <property type="entry name" value="lambda repressor-like DNA-binding domains"/>
    <property type="match status" value="1"/>
</dbReference>
<feature type="domain" description="HTH cro/C1-type" evidence="2">
    <location>
        <begin position="13"/>
        <end position="66"/>
    </location>
</feature>
<dbReference type="InterPro" id="IPR050807">
    <property type="entry name" value="TransReg_Diox_bact_type"/>
</dbReference>
<dbReference type="PROSITE" id="PS50943">
    <property type="entry name" value="HTH_CROC1"/>
    <property type="match status" value="1"/>
</dbReference>
<dbReference type="InterPro" id="IPR013096">
    <property type="entry name" value="Cupin_2"/>
</dbReference>
<dbReference type="PANTHER" id="PTHR46797:SF19">
    <property type="entry name" value="BLL2473 PROTEIN"/>
    <property type="match status" value="1"/>
</dbReference>
<protein>
    <submittedName>
        <fullName evidence="3">Transcriptional regulator with XRE-family HTH domain</fullName>
    </submittedName>
</protein>
<dbReference type="GO" id="GO:0003700">
    <property type="term" value="F:DNA-binding transcription factor activity"/>
    <property type="evidence" value="ECO:0007669"/>
    <property type="project" value="TreeGrafter"/>
</dbReference>
<dbReference type="InterPro" id="IPR011051">
    <property type="entry name" value="RmlC_Cupin_sf"/>
</dbReference>
<dbReference type="Pfam" id="PF01381">
    <property type="entry name" value="HTH_3"/>
    <property type="match status" value="1"/>
</dbReference>
<gene>
    <name evidence="3" type="ORF">J3R75_002867</name>
</gene>
<dbReference type="GO" id="GO:0003677">
    <property type="term" value="F:DNA binding"/>
    <property type="evidence" value="ECO:0007669"/>
    <property type="project" value="UniProtKB-KW"/>
</dbReference>
<dbReference type="InterPro" id="IPR010982">
    <property type="entry name" value="Lambda_DNA-bd_dom_sf"/>
</dbReference>